<comment type="caution">
    <text evidence="4">The sequence shown here is derived from an EMBL/GenBank/DDBJ whole genome shotgun (WGS) entry which is preliminary data.</text>
</comment>
<evidence type="ECO:0000313" key="4">
    <source>
        <dbReference type="EMBL" id="HIS97088.1"/>
    </source>
</evidence>
<dbReference type="Gene3D" id="3.90.1170.50">
    <property type="entry name" value="Aldehyde oxidase/xanthine dehydrogenase, a/b hammerhead"/>
    <property type="match status" value="1"/>
</dbReference>
<dbReference type="InterPro" id="IPR016208">
    <property type="entry name" value="Ald_Oxase/xanthine_DH-like"/>
</dbReference>
<dbReference type="PANTHER" id="PTHR11908">
    <property type="entry name" value="XANTHINE DEHYDROGENASE"/>
    <property type="match status" value="1"/>
</dbReference>
<organism evidence="4 5">
    <name type="scientific">Candidatus Scatomorpha pullistercoris</name>
    <dbReference type="NCBI Taxonomy" id="2840929"/>
    <lineage>
        <taxon>Bacteria</taxon>
        <taxon>Bacillati</taxon>
        <taxon>Bacillota</taxon>
        <taxon>Clostridia</taxon>
        <taxon>Eubacteriales</taxon>
        <taxon>Candidatus Scatomorpha</taxon>
    </lineage>
</organism>
<dbReference type="GO" id="GO:0005506">
    <property type="term" value="F:iron ion binding"/>
    <property type="evidence" value="ECO:0007669"/>
    <property type="project" value="InterPro"/>
</dbReference>
<dbReference type="InterPro" id="IPR036856">
    <property type="entry name" value="Ald_Oxase/Xan_DH_a/b_sf"/>
</dbReference>
<evidence type="ECO:0000259" key="3">
    <source>
        <dbReference type="SMART" id="SM01008"/>
    </source>
</evidence>
<dbReference type="SUPFAM" id="SSF54665">
    <property type="entry name" value="CO dehydrogenase molybdoprotein N-domain-like"/>
    <property type="match status" value="1"/>
</dbReference>
<dbReference type="InterPro" id="IPR000674">
    <property type="entry name" value="Ald_Oxase/Xan_DH_a/b"/>
</dbReference>
<dbReference type="Pfam" id="PF01315">
    <property type="entry name" value="Ald_Xan_dh_C"/>
    <property type="match status" value="1"/>
</dbReference>
<evidence type="ECO:0000256" key="2">
    <source>
        <dbReference type="ARBA" id="ARBA00023002"/>
    </source>
</evidence>
<dbReference type="GO" id="GO:0016491">
    <property type="term" value="F:oxidoreductase activity"/>
    <property type="evidence" value="ECO:0007669"/>
    <property type="project" value="UniProtKB-KW"/>
</dbReference>
<evidence type="ECO:0000256" key="1">
    <source>
        <dbReference type="ARBA" id="ARBA00022505"/>
    </source>
</evidence>
<evidence type="ECO:0000313" key="5">
    <source>
        <dbReference type="Proteomes" id="UP000886876"/>
    </source>
</evidence>
<dbReference type="SMART" id="SM01008">
    <property type="entry name" value="Ald_Xan_dh_C"/>
    <property type="match status" value="1"/>
</dbReference>
<name>A0A9D1G4G4_9FIRM</name>
<protein>
    <recommendedName>
        <fullName evidence="3">Aldehyde oxidase/xanthine dehydrogenase a/b hammerhead domain-containing protein</fullName>
    </recommendedName>
</protein>
<dbReference type="AlphaFoldDB" id="A0A9D1G4G4"/>
<dbReference type="Gene3D" id="3.30.365.10">
    <property type="entry name" value="Aldehyde oxidase/xanthine dehydrogenase, molybdopterin binding domain"/>
    <property type="match status" value="2"/>
</dbReference>
<dbReference type="PANTHER" id="PTHR11908:SF132">
    <property type="entry name" value="ALDEHYDE OXIDASE 1-RELATED"/>
    <property type="match status" value="1"/>
</dbReference>
<reference evidence="4" key="2">
    <citation type="journal article" date="2021" name="PeerJ">
        <title>Extensive microbial diversity within the chicken gut microbiome revealed by metagenomics and culture.</title>
        <authorList>
            <person name="Gilroy R."/>
            <person name="Ravi A."/>
            <person name="Getino M."/>
            <person name="Pursley I."/>
            <person name="Horton D.L."/>
            <person name="Alikhan N.F."/>
            <person name="Baker D."/>
            <person name="Gharbi K."/>
            <person name="Hall N."/>
            <person name="Watson M."/>
            <person name="Adriaenssens E.M."/>
            <person name="Foster-Nyarko E."/>
            <person name="Jarju S."/>
            <person name="Secka A."/>
            <person name="Antonio M."/>
            <person name="Oren A."/>
            <person name="Chaudhuri R.R."/>
            <person name="La Ragione R."/>
            <person name="Hildebrand F."/>
            <person name="Pallen M.J."/>
        </authorList>
    </citation>
    <scope>NUCLEOTIDE SEQUENCE</scope>
    <source>
        <strain evidence="4">ChiHecec3B27-6122</strain>
    </source>
</reference>
<reference evidence="4" key="1">
    <citation type="submission" date="2020-10" db="EMBL/GenBank/DDBJ databases">
        <authorList>
            <person name="Gilroy R."/>
        </authorList>
    </citation>
    <scope>NUCLEOTIDE SEQUENCE</scope>
    <source>
        <strain evidence="4">ChiHecec3B27-6122</strain>
    </source>
</reference>
<keyword evidence="2" id="KW-0560">Oxidoreductase</keyword>
<keyword evidence="1" id="KW-0500">Molybdenum</keyword>
<dbReference type="Proteomes" id="UP000886876">
    <property type="component" value="Unassembled WGS sequence"/>
</dbReference>
<sequence>MAEYYSIGKGETRKDALLKVTGQAVYTTDVHPKGMLYGKILGSPIPHGIIKSIDTSEAEKLPGVICVVTGEDGPDRPTIGGYLTDRFIMNSVGRKVRYVGDFVAAVAALDEQIAEAACKLIKVEYEPLPYVLDVEEAFDENCPAVVHEDVQSYKRLDLHGVAHCMDKKHPNQAIRRKVRHSEKFDLDPDTYETAEEFDAAFEEKLNAEFDKA</sequence>
<feature type="non-terminal residue" evidence="4">
    <location>
        <position position="212"/>
    </location>
</feature>
<accession>A0A9D1G4G4</accession>
<feature type="domain" description="Aldehyde oxidase/xanthine dehydrogenase a/b hammerhead" evidence="3">
    <location>
        <begin position="21"/>
        <end position="129"/>
    </location>
</feature>
<gene>
    <name evidence="4" type="ORF">IAD42_03855</name>
</gene>
<dbReference type="EMBL" id="DVJS01000091">
    <property type="protein sequence ID" value="HIS97088.1"/>
    <property type="molecule type" value="Genomic_DNA"/>
</dbReference>
<proteinExistence type="predicted"/>